<feature type="transmembrane region" description="Helical" evidence="1">
    <location>
        <begin position="148"/>
        <end position="168"/>
    </location>
</feature>
<comment type="caution">
    <text evidence="3">The sequence shown here is derived from an EMBL/GenBank/DDBJ whole genome shotgun (WGS) entry which is preliminary data.</text>
</comment>
<keyword evidence="1" id="KW-0472">Membrane</keyword>
<dbReference type="SUPFAM" id="SSF81342">
    <property type="entry name" value="Transmembrane di-heme cytochromes"/>
    <property type="match status" value="1"/>
</dbReference>
<dbReference type="InterPro" id="IPR008335">
    <property type="entry name" value="Mopterin_OxRdtase_euk"/>
</dbReference>
<keyword evidence="1" id="KW-1133">Transmembrane helix</keyword>
<keyword evidence="1" id="KW-0812">Transmembrane</keyword>
<sequence length="444" mass="48011">MQTQPVRRLLLNLQKSVAAPTRNPRLAVVLGRFLATAFLICFATGLYSHFLQDPLPWMHFPTSPANLYQITQGIHITAGIACFPLIFGKLYTVFPNLFQTPLITGFKGLLERASIALFVGASLVEIVIGLLNTYQFYPWPFGFRETHFALSFVIIGSLAIHIGVKLPIISKYWKKIDGYGPGIRQSAEERELVDAPLIDAVPPGIQRAPGVKQAAGLTGMLFRWIDDTPSVDEMPADKRETKVPHHSSLSRRGFLATIGAGVGAVVLLTAGQSFAFLKPFNVFAPREKGIGPQAVPINRTAAAAQVTETAMDASWVLTVKNGSIAQTFSRAQLLALPQTTVDLPISCVEGWSQMATWTGVRLQSLVKAVGGGSGAALTLTSLEKEGGYRVTQMGSEYVSDPTTLVALTLNGETLDIDHGYPARMIAPGRPGVLQTKWLSSLEVS</sequence>
<dbReference type="Proteomes" id="UP000598775">
    <property type="component" value="Unassembled WGS sequence"/>
</dbReference>
<evidence type="ECO:0000313" key="3">
    <source>
        <dbReference type="EMBL" id="GGF17283.1"/>
    </source>
</evidence>
<protein>
    <submittedName>
        <fullName evidence="3">Molybdopterin-binding protein</fullName>
    </submittedName>
</protein>
<evidence type="ECO:0000313" key="4">
    <source>
        <dbReference type="Proteomes" id="UP000598775"/>
    </source>
</evidence>
<reference evidence="3 4" key="1">
    <citation type="journal article" date="2014" name="Int. J. Syst. Evol. Microbiol.">
        <title>Complete genome sequence of Corynebacterium casei LMG S-19264T (=DSM 44701T), isolated from a smear-ripened cheese.</title>
        <authorList>
            <consortium name="US DOE Joint Genome Institute (JGI-PGF)"/>
            <person name="Walter F."/>
            <person name="Albersmeier A."/>
            <person name="Kalinowski J."/>
            <person name="Ruckert C."/>
        </authorList>
    </citation>
    <scope>NUCLEOTIDE SEQUENCE [LARGE SCALE GENOMIC DNA]</scope>
    <source>
        <strain evidence="3 4">CGMCC 1.12976</strain>
    </source>
</reference>
<proteinExistence type="predicted"/>
<dbReference type="SUPFAM" id="SSF56524">
    <property type="entry name" value="Oxidoreductase molybdopterin-binding domain"/>
    <property type="match status" value="1"/>
</dbReference>
<organism evidence="3 4">
    <name type="scientific">Subtercola lobariae</name>
    <dbReference type="NCBI Taxonomy" id="1588641"/>
    <lineage>
        <taxon>Bacteria</taxon>
        <taxon>Bacillati</taxon>
        <taxon>Actinomycetota</taxon>
        <taxon>Actinomycetes</taxon>
        <taxon>Micrococcales</taxon>
        <taxon>Microbacteriaceae</taxon>
        <taxon>Subtercola</taxon>
    </lineage>
</organism>
<feature type="transmembrane region" description="Helical" evidence="1">
    <location>
        <begin position="254"/>
        <end position="277"/>
    </location>
</feature>
<dbReference type="GO" id="GO:0016020">
    <property type="term" value="C:membrane"/>
    <property type="evidence" value="ECO:0007669"/>
    <property type="project" value="InterPro"/>
</dbReference>
<gene>
    <name evidence="3" type="ORF">GCM10011399_08790</name>
</gene>
<dbReference type="Gene3D" id="3.90.420.10">
    <property type="entry name" value="Oxidoreductase, molybdopterin-binding domain"/>
    <property type="match status" value="1"/>
</dbReference>
<dbReference type="NCBIfam" id="TIGR01409">
    <property type="entry name" value="TAT_signal_seq"/>
    <property type="match status" value="1"/>
</dbReference>
<dbReference type="PANTHER" id="PTHR43032:SF2">
    <property type="entry name" value="BLL0505 PROTEIN"/>
    <property type="match status" value="1"/>
</dbReference>
<dbReference type="EMBL" id="BMGP01000002">
    <property type="protein sequence ID" value="GGF17283.1"/>
    <property type="molecule type" value="Genomic_DNA"/>
</dbReference>
<dbReference type="InterPro" id="IPR019546">
    <property type="entry name" value="TAT_signal_bac_arc"/>
</dbReference>
<dbReference type="AlphaFoldDB" id="A0A917B1Y6"/>
<evidence type="ECO:0000256" key="1">
    <source>
        <dbReference type="SAM" id="Phobius"/>
    </source>
</evidence>
<keyword evidence="4" id="KW-1185">Reference proteome</keyword>
<dbReference type="InterPro" id="IPR000572">
    <property type="entry name" value="OxRdtase_Mopterin-bd_dom"/>
</dbReference>
<evidence type="ECO:0000259" key="2">
    <source>
        <dbReference type="Pfam" id="PF00174"/>
    </source>
</evidence>
<dbReference type="Pfam" id="PF00174">
    <property type="entry name" value="Oxidored_molyb"/>
    <property type="match status" value="1"/>
</dbReference>
<feature type="domain" description="Oxidoreductase molybdopterin-binding" evidence="2">
    <location>
        <begin position="312"/>
        <end position="444"/>
    </location>
</feature>
<dbReference type="RefSeq" id="WP_229715092.1">
    <property type="nucleotide sequence ID" value="NZ_BMGP01000002.1"/>
</dbReference>
<feature type="transmembrane region" description="Helical" evidence="1">
    <location>
        <begin position="115"/>
        <end position="136"/>
    </location>
</feature>
<feature type="transmembrane region" description="Helical" evidence="1">
    <location>
        <begin position="70"/>
        <end position="94"/>
    </location>
</feature>
<name>A0A917B1Y6_9MICO</name>
<dbReference type="PANTHER" id="PTHR43032">
    <property type="entry name" value="PROTEIN-METHIONINE-SULFOXIDE REDUCTASE"/>
    <property type="match status" value="1"/>
</dbReference>
<accession>A0A917B1Y6</accession>
<dbReference type="InterPro" id="IPR016174">
    <property type="entry name" value="Di-haem_cyt_TM"/>
</dbReference>
<dbReference type="GO" id="GO:0016491">
    <property type="term" value="F:oxidoreductase activity"/>
    <property type="evidence" value="ECO:0007669"/>
    <property type="project" value="InterPro"/>
</dbReference>
<feature type="transmembrane region" description="Helical" evidence="1">
    <location>
        <begin position="29"/>
        <end position="50"/>
    </location>
</feature>
<dbReference type="InterPro" id="IPR036374">
    <property type="entry name" value="OxRdtase_Mopterin-bd_sf"/>
</dbReference>
<dbReference type="PRINTS" id="PR00407">
    <property type="entry name" value="EUMOPTERIN"/>
</dbReference>
<dbReference type="GO" id="GO:0022904">
    <property type="term" value="P:respiratory electron transport chain"/>
    <property type="evidence" value="ECO:0007669"/>
    <property type="project" value="InterPro"/>
</dbReference>
<dbReference type="CDD" id="cd00321">
    <property type="entry name" value="SO_family_Moco"/>
    <property type="match status" value="1"/>
</dbReference>